<evidence type="ECO:0000256" key="1">
    <source>
        <dbReference type="ARBA" id="ARBA00022737"/>
    </source>
</evidence>
<dbReference type="OrthoDB" id="300500at2759"/>
<feature type="coiled-coil region" evidence="2">
    <location>
        <begin position="842"/>
        <end position="872"/>
    </location>
</feature>
<dbReference type="Pfam" id="PF02493">
    <property type="entry name" value="MORN"/>
    <property type="match status" value="8"/>
</dbReference>
<accession>A0A0V0QPG2</accession>
<dbReference type="PANTHER" id="PTHR23084">
    <property type="entry name" value="PHOSPHATIDYLINOSITOL-4-PHOSPHATE 5-KINASE RELATED"/>
    <property type="match status" value="1"/>
</dbReference>
<dbReference type="PANTHER" id="PTHR23084:SF263">
    <property type="entry name" value="MORN REPEAT-CONTAINING PROTEIN 1"/>
    <property type="match status" value="1"/>
</dbReference>
<organism evidence="4 5">
    <name type="scientific">Pseudocohnilembus persalinus</name>
    <name type="common">Ciliate</name>
    <dbReference type="NCBI Taxonomy" id="266149"/>
    <lineage>
        <taxon>Eukaryota</taxon>
        <taxon>Sar</taxon>
        <taxon>Alveolata</taxon>
        <taxon>Ciliophora</taxon>
        <taxon>Intramacronucleata</taxon>
        <taxon>Oligohymenophorea</taxon>
        <taxon>Scuticociliatia</taxon>
        <taxon>Philasterida</taxon>
        <taxon>Pseudocohnilembidae</taxon>
        <taxon>Pseudocohnilembus</taxon>
    </lineage>
</organism>
<dbReference type="Gene3D" id="2.20.110.10">
    <property type="entry name" value="Histone H3 K4-specific methyltransferase SET7/9 N-terminal domain"/>
    <property type="match status" value="4"/>
</dbReference>
<dbReference type="SUPFAM" id="SSF82185">
    <property type="entry name" value="Histone H3 K4-specific methyltransferase SET7/9 N-terminal domain"/>
    <property type="match status" value="3"/>
</dbReference>
<dbReference type="InterPro" id="IPR003409">
    <property type="entry name" value="MORN"/>
</dbReference>
<evidence type="ECO:0008006" key="6">
    <source>
        <dbReference type="Google" id="ProtNLM"/>
    </source>
</evidence>
<dbReference type="EMBL" id="LDAU01000122">
    <property type="protein sequence ID" value="KRX04017.1"/>
    <property type="molecule type" value="Genomic_DNA"/>
</dbReference>
<proteinExistence type="predicted"/>
<comment type="caution">
    <text evidence="4">The sequence shown here is derived from an EMBL/GenBank/DDBJ whole genome shotgun (WGS) entry which is preliminary data.</text>
</comment>
<keyword evidence="5" id="KW-1185">Reference proteome</keyword>
<evidence type="ECO:0000256" key="3">
    <source>
        <dbReference type="SAM" id="MobiDB-lite"/>
    </source>
</evidence>
<keyword evidence="2" id="KW-0175">Coiled coil</keyword>
<evidence type="ECO:0000256" key="2">
    <source>
        <dbReference type="SAM" id="Coils"/>
    </source>
</evidence>
<evidence type="ECO:0000313" key="4">
    <source>
        <dbReference type="EMBL" id="KRX04017.1"/>
    </source>
</evidence>
<keyword evidence="1" id="KW-0677">Repeat</keyword>
<dbReference type="InParanoid" id="A0A0V0QPG2"/>
<name>A0A0V0QPG2_PSEPJ</name>
<dbReference type="AlphaFoldDB" id="A0A0V0QPG2"/>
<evidence type="ECO:0000313" key="5">
    <source>
        <dbReference type="Proteomes" id="UP000054937"/>
    </source>
</evidence>
<dbReference type="Proteomes" id="UP000054937">
    <property type="component" value="Unassembled WGS sequence"/>
</dbReference>
<feature type="region of interest" description="Disordered" evidence="3">
    <location>
        <begin position="897"/>
        <end position="916"/>
    </location>
</feature>
<reference evidence="4 5" key="1">
    <citation type="journal article" date="2015" name="Sci. Rep.">
        <title>Genome of the facultative scuticociliatosis pathogen Pseudocohnilembus persalinus provides insight into its virulence through horizontal gene transfer.</title>
        <authorList>
            <person name="Xiong J."/>
            <person name="Wang G."/>
            <person name="Cheng J."/>
            <person name="Tian M."/>
            <person name="Pan X."/>
            <person name="Warren A."/>
            <person name="Jiang C."/>
            <person name="Yuan D."/>
            <person name="Miao W."/>
        </authorList>
    </citation>
    <scope>NUCLEOTIDE SEQUENCE [LARGE SCALE GENOMIC DNA]</scope>
    <source>
        <strain evidence="4">36N120E</strain>
    </source>
</reference>
<gene>
    <name evidence="4" type="ORF">PPERSA_12464</name>
</gene>
<sequence>MEQNIDINEIIKKPDQIYEDFQKNSQELDKKIIDNVDTDLNKDLSQNEQIQYNEMDYQINCEQNGHLDRDDQFQCLDTIQEQEIESSPFKKQNYLNKLNQKNMGNICATNPETLELQANQYQNDKFFAPLKGSTEQEYTPNYFKPEIENQDYEQLAKIAKERVQTHSQEIVKAIQTLNKIKLMINPIIDPSTALIELKYYVNTYYMHLNSLLLYWIGIYDNNEGNYLLIIKDLNKLLENLVKYLQEQQKSDEIINQKIQEQKTQENEQQNEGQSNIFKILSQNLQREEQQKLLKKTYISFFDQNIIKFAQFNSLRCNKDLYMADYYKLKVKGIQNDVNSSLPAYLRASFKNEVGFKVWNAVAGGSFDVSKGFFIRKYQEKFNGNLKILQQIIHSRLNYCNTICLIDFLIFVKNNASIFDGEGKLIDDISAQKINQIVSNERSVQEYFGEKFSEGFYQHENEGKYTGSIENGVFQGKGELILKNNNYYAKGEFVKGFLNGQGKVIKYGVEYTGTFVRGLLQGKGQVNFPDGTQYVGEFEENIFHGNGELTHYNKVQVKGRFINGNIPSGWIFLPTGEEYVGHISNNRVRNGSGVEVVKSTQKTVFEGTFIDDEYAVGKLYGSDGGQLWFEGELHSHQQTKGIYHYQGGQYTGDFYTKNFQRQGKGILNYGAQIQNIDGKWARDVPIDVVHYFDALNLSTKYIGSWDNFYHQGIGEIFYQSGDHFQGEFKQGLQNGKGIYTYKNGDKYEGQFKNGTFEGQGKYDFINGDYYEGNFQNGRFNGQGTYFYANKSEKYVGEWKDDKYNGKGTLFDKNMNIIKQGIWEQNKCIQELQPTENIKIQGQNAQNTQNNQQINSQVQDLQKQVEKKDLLQQENNTTYQKQQKQLPVNQDINRQNHNTAQYSQQNEVAGQIQGQQKY</sequence>
<dbReference type="SMART" id="SM00698">
    <property type="entry name" value="MORN"/>
    <property type="match status" value="8"/>
</dbReference>
<protein>
    <recommendedName>
        <fullName evidence="6">MORN motif</fullName>
    </recommendedName>
</protein>